<feature type="region of interest" description="Disordered" evidence="1">
    <location>
        <begin position="83"/>
        <end position="125"/>
    </location>
</feature>
<protein>
    <submittedName>
        <fullName evidence="2">Uncharacterized protein</fullName>
    </submittedName>
</protein>
<organism evidence="2 3">
    <name type="scientific">Trametes coccinea (strain BRFM310)</name>
    <name type="common">Pycnoporus coccineus</name>
    <dbReference type="NCBI Taxonomy" id="1353009"/>
    <lineage>
        <taxon>Eukaryota</taxon>
        <taxon>Fungi</taxon>
        <taxon>Dikarya</taxon>
        <taxon>Basidiomycota</taxon>
        <taxon>Agaricomycotina</taxon>
        <taxon>Agaricomycetes</taxon>
        <taxon>Polyporales</taxon>
        <taxon>Polyporaceae</taxon>
        <taxon>Trametes</taxon>
    </lineage>
</organism>
<evidence type="ECO:0000313" key="3">
    <source>
        <dbReference type="Proteomes" id="UP000193067"/>
    </source>
</evidence>
<name>A0A1Y2INN9_TRAC3</name>
<dbReference type="EMBL" id="KZ084103">
    <property type="protein sequence ID" value="OSD02729.1"/>
    <property type="molecule type" value="Genomic_DNA"/>
</dbReference>
<dbReference type="Proteomes" id="UP000193067">
    <property type="component" value="Unassembled WGS sequence"/>
</dbReference>
<reference evidence="2 3" key="1">
    <citation type="journal article" date="2015" name="Biotechnol. Biofuels">
        <title>Enhanced degradation of softwood versus hardwood by the white-rot fungus Pycnoporus coccineus.</title>
        <authorList>
            <person name="Couturier M."/>
            <person name="Navarro D."/>
            <person name="Chevret D."/>
            <person name="Henrissat B."/>
            <person name="Piumi F."/>
            <person name="Ruiz-Duenas F.J."/>
            <person name="Martinez A.T."/>
            <person name="Grigoriev I.V."/>
            <person name="Riley R."/>
            <person name="Lipzen A."/>
            <person name="Berrin J.G."/>
            <person name="Master E.R."/>
            <person name="Rosso M.N."/>
        </authorList>
    </citation>
    <scope>NUCLEOTIDE SEQUENCE [LARGE SCALE GENOMIC DNA]</scope>
    <source>
        <strain evidence="2 3">BRFM310</strain>
    </source>
</reference>
<feature type="compositionally biased region" description="Polar residues" evidence="1">
    <location>
        <begin position="83"/>
        <end position="94"/>
    </location>
</feature>
<gene>
    <name evidence="2" type="ORF">PYCCODRAFT_299111</name>
</gene>
<sequence length="125" mass="13946">MIRLHTVINRATQHHPPTQHFPCQLGIMGASLPPKSAYLPSSIFAIHPARCSLHARTYLKLIHSTKRFPFASEMPLQCTHMNSACTGRPSSSVQPHPCPTLDSRRQTKSMPSNPRQRCRGPALET</sequence>
<keyword evidence="3" id="KW-1185">Reference proteome</keyword>
<accession>A0A1Y2INN9</accession>
<proteinExistence type="predicted"/>
<evidence type="ECO:0000256" key="1">
    <source>
        <dbReference type="SAM" id="MobiDB-lite"/>
    </source>
</evidence>
<evidence type="ECO:0000313" key="2">
    <source>
        <dbReference type="EMBL" id="OSD02729.1"/>
    </source>
</evidence>
<dbReference type="AlphaFoldDB" id="A0A1Y2INN9"/>